<comment type="similarity">
    <text evidence="2">Belongs to the TspO/BZRP family.</text>
</comment>
<gene>
    <name evidence="7" type="ORF">FHP08_00190</name>
</gene>
<dbReference type="AlphaFoldDB" id="A0A5C8P5I1"/>
<dbReference type="PANTHER" id="PTHR10057:SF0">
    <property type="entry name" value="TRANSLOCATOR PROTEIN"/>
    <property type="match status" value="1"/>
</dbReference>
<evidence type="ECO:0000256" key="2">
    <source>
        <dbReference type="ARBA" id="ARBA00007524"/>
    </source>
</evidence>
<dbReference type="PANTHER" id="PTHR10057">
    <property type="entry name" value="PERIPHERAL-TYPE BENZODIAZEPINE RECEPTOR"/>
    <property type="match status" value="1"/>
</dbReference>
<keyword evidence="3 6" id="KW-0812">Transmembrane</keyword>
<comment type="subcellular location">
    <subcellularLocation>
        <location evidence="1">Membrane</location>
        <topology evidence="1">Multi-pass membrane protein</topology>
    </subcellularLocation>
</comment>
<feature type="transmembrane region" description="Helical" evidence="6">
    <location>
        <begin position="45"/>
        <end position="67"/>
    </location>
</feature>
<proteinExistence type="inferred from homology"/>
<dbReference type="OrthoDB" id="9795496at2"/>
<dbReference type="EMBL" id="VDUY01000001">
    <property type="protein sequence ID" value="TXL68932.1"/>
    <property type="molecule type" value="Genomic_DNA"/>
</dbReference>
<name>A0A5C8P5I1_9BURK</name>
<evidence type="ECO:0000256" key="6">
    <source>
        <dbReference type="SAM" id="Phobius"/>
    </source>
</evidence>
<keyword evidence="4 6" id="KW-1133">Transmembrane helix</keyword>
<dbReference type="GO" id="GO:0016020">
    <property type="term" value="C:membrane"/>
    <property type="evidence" value="ECO:0007669"/>
    <property type="project" value="UniProtKB-SubCell"/>
</dbReference>
<accession>A0A5C8P5I1</accession>
<feature type="transmembrane region" description="Helical" evidence="6">
    <location>
        <begin position="131"/>
        <end position="152"/>
    </location>
</feature>
<comment type="caution">
    <text evidence="7">The sequence shown here is derived from an EMBL/GenBank/DDBJ whole genome shotgun (WGS) entry which is preliminary data.</text>
</comment>
<evidence type="ECO:0000313" key="8">
    <source>
        <dbReference type="Proteomes" id="UP000321548"/>
    </source>
</evidence>
<evidence type="ECO:0000256" key="5">
    <source>
        <dbReference type="ARBA" id="ARBA00023136"/>
    </source>
</evidence>
<dbReference type="CDD" id="cd15904">
    <property type="entry name" value="TSPO_MBR"/>
    <property type="match status" value="1"/>
</dbReference>
<keyword evidence="5 6" id="KW-0472">Membrane</keyword>
<protein>
    <submittedName>
        <fullName evidence="7">Tryptophan-rich sensory protein</fullName>
    </submittedName>
</protein>
<dbReference type="InterPro" id="IPR038330">
    <property type="entry name" value="TspO/MBR-related_sf"/>
</dbReference>
<dbReference type="Gene3D" id="1.20.1260.100">
    <property type="entry name" value="TspO/MBR protein"/>
    <property type="match status" value="1"/>
</dbReference>
<dbReference type="FunFam" id="1.20.1260.100:FF:000001">
    <property type="entry name" value="translocator protein 2"/>
    <property type="match status" value="1"/>
</dbReference>
<reference evidence="7 8" key="1">
    <citation type="submission" date="2019-06" db="EMBL/GenBank/DDBJ databases">
        <title>Quisquiliibacterium sp. nov., isolated from a maize field.</title>
        <authorList>
            <person name="Lin S.-Y."/>
            <person name="Tsai C.-F."/>
            <person name="Young C.-C."/>
        </authorList>
    </citation>
    <scope>NUCLEOTIDE SEQUENCE [LARGE SCALE GENOMIC DNA]</scope>
    <source>
        <strain evidence="7 8">CC-CFT501</strain>
    </source>
</reference>
<dbReference type="GO" id="GO:0033013">
    <property type="term" value="P:tetrapyrrole metabolic process"/>
    <property type="evidence" value="ECO:0007669"/>
    <property type="project" value="UniProtKB-ARBA"/>
</dbReference>
<evidence type="ECO:0000256" key="1">
    <source>
        <dbReference type="ARBA" id="ARBA00004141"/>
    </source>
</evidence>
<dbReference type="Proteomes" id="UP000321548">
    <property type="component" value="Unassembled WGS sequence"/>
</dbReference>
<organism evidence="7 8">
    <name type="scientific">Zeimonas arvi</name>
    <dbReference type="NCBI Taxonomy" id="2498847"/>
    <lineage>
        <taxon>Bacteria</taxon>
        <taxon>Pseudomonadati</taxon>
        <taxon>Pseudomonadota</taxon>
        <taxon>Betaproteobacteria</taxon>
        <taxon>Burkholderiales</taxon>
        <taxon>Burkholderiaceae</taxon>
        <taxon>Zeimonas</taxon>
    </lineage>
</organism>
<feature type="transmembrane region" description="Helical" evidence="6">
    <location>
        <begin position="79"/>
        <end position="99"/>
    </location>
</feature>
<dbReference type="PIRSF" id="PIRSF005859">
    <property type="entry name" value="PBR"/>
    <property type="match status" value="1"/>
</dbReference>
<sequence>MRRGLLGLAGWLALAFAAAAIGGIASANAGDFYAQLVRPAWAPPGWLFAPVWTLLYLTMGVAAWLVWREAGFRGARAALTLFVIQLAANALWTWLFFAWRLGGLAFAEVLLLWVLILATVVAFWRVRPLAGALMLPYLGWVSFACALTWATWRLNPGLLG</sequence>
<keyword evidence="8" id="KW-1185">Reference proteome</keyword>
<evidence type="ECO:0000256" key="3">
    <source>
        <dbReference type="ARBA" id="ARBA00022692"/>
    </source>
</evidence>
<dbReference type="Pfam" id="PF03073">
    <property type="entry name" value="TspO_MBR"/>
    <property type="match status" value="1"/>
</dbReference>
<evidence type="ECO:0000313" key="7">
    <source>
        <dbReference type="EMBL" id="TXL68932.1"/>
    </source>
</evidence>
<feature type="transmembrane region" description="Helical" evidence="6">
    <location>
        <begin position="105"/>
        <end position="124"/>
    </location>
</feature>
<dbReference type="InterPro" id="IPR004307">
    <property type="entry name" value="TspO_MBR"/>
</dbReference>
<evidence type="ECO:0000256" key="4">
    <source>
        <dbReference type="ARBA" id="ARBA00022989"/>
    </source>
</evidence>